<feature type="repeat" description="WD" evidence="1">
    <location>
        <begin position="583"/>
        <end position="605"/>
    </location>
</feature>
<keyword evidence="1" id="KW-0853">WD repeat</keyword>
<gene>
    <name evidence="2" type="ORF">RJ641_035601</name>
</gene>
<reference evidence="2 3" key="1">
    <citation type="submission" date="2023-12" db="EMBL/GenBank/DDBJ databases">
        <title>A high-quality genome assembly for Dillenia turbinata (Dilleniales).</title>
        <authorList>
            <person name="Chanderbali A."/>
        </authorList>
    </citation>
    <scope>NUCLEOTIDE SEQUENCE [LARGE SCALE GENOMIC DNA]</scope>
    <source>
        <strain evidence="2">LSX21</strain>
        <tissue evidence="2">Leaf</tissue>
    </source>
</reference>
<evidence type="ECO:0000313" key="3">
    <source>
        <dbReference type="Proteomes" id="UP001370490"/>
    </source>
</evidence>
<organism evidence="2 3">
    <name type="scientific">Dillenia turbinata</name>
    <dbReference type="NCBI Taxonomy" id="194707"/>
    <lineage>
        <taxon>Eukaryota</taxon>
        <taxon>Viridiplantae</taxon>
        <taxon>Streptophyta</taxon>
        <taxon>Embryophyta</taxon>
        <taxon>Tracheophyta</taxon>
        <taxon>Spermatophyta</taxon>
        <taxon>Magnoliopsida</taxon>
        <taxon>eudicotyledons</taxon>
        <taxon>Gunneridae</taxon>
        <taxon>Pentapetalae</taxon>
        <taxon>Dilleniales</taxon>
        <taxon>Dilleniaceae</taxon>
        <taxon>Dillenia</taxon>
    </lineage>
</organism>
<dbReference type="InterPro" id="IPR036322">
    <property type="entry name" value="WD40_repeat_dom_sf"/>
</dbReference>
<dbReference type="EMBL" id="JBAMMX010000008">
    <property type="protein sequence ID" value="KAK6935446.1"/>
    <property type="molecule type" value="Genomic_DNA"/>
</dbReference>
<dbReference type="SUPFAM" id="SSF48371">
    <property type="entry name" value="ARM repeat"/>
    <property type="match status" value="1"/>
</dbReference>
<dbReference type="SUPFAM" id="SSF69322">
    <property type="entry name" value="Tricorn protease domain 2"/>
    <property type="match status" value="1"/>
</dbReference>
<dbReference type="GO" id="GO:0005737">
    <property type="term" value="C:cytoplasm"/>
    <property type="evidence" value="ECO:0007669"/>
    <property type="project" value="TreeGrafter"/>
</dbReference>
<accession>A0AAN8ZEU0</accession>
<sequence>MKCKSVACIWSASPPLHRITATAVINAPPTLYTGASDGSIIWWHLSGDEPKKEFMPVALLCGHAAPIVDLDTCTPVVSGEGKNEVSSNVVENCSSDVSCALISACNDGVLCVWSRGSGHCRCRRKMPPWVGSPSRIQALPTNKRYVCIASGFIDSVHFVEGGKATEDHDFLSGKPSKHSIIVVDTYTLTIVQTIFHGNSPMGPLSFMDLVLCREDEKEYVLMVNLHGKSQLVPVLKDPNPEREGGSGSGLHKSCSNAVMSIWSDEISEGEQVVSIATCEKFIAFVYRSRCVFRLLIGITAIGEISFADNLLCAEGCSTDLRVAGGMFIKCDFSRHMMDSNGLPDVFVENFAAWNNRGLAIVYAISWMDNNFKFDPLCKIPALSPSVDVRCSISFTQLSSHLLRIESHCICNEEPLLWKPNITMWSMCGQGNDHGKLSQTCQMIGSGGFSMENIAESKGFLNDVNMQSTIGEVIPEKSLIPSPKAVNGFCLNDKRHGFCPNRQIVSCSMIISRNSTPYAVVYGFHSGEIEMVKFEVIFQEFNFHLGHSQHSSKQLFLGHRGAVLCLAAHWMELAFQERSFRWILVSGSTDCTVCLWDLDTSNLIMVMHQHVSPVRQIVLPPSLTARPWSDCFLSVGEDGCVALASFETLRVERMFPGHPSYPSKVLWDGARGYIACLCQYHSGRSEALDVLYIWDIKTGARERVLRGTASQAMFDHFCKGVSKSSISGTTSASSLHASMVENGTVSHLHSKAVSNGLTVANSANRVKNATQASTSQEIMTNGHMPNLFRNSSGFQNKMSPIKCSCPFPEVATLSFDLASLMSPEKLKEFPVSDERENIGAKVNENGTDELTPHPVDKADGSDMQGELVKFIEKHDQLGSEEGCLLRFSLSYLHLWEVDCELDELLVTDMKLVKPEAFNVASGLEGDRGSLTVAFPGLGATELWKLSSEFCAMRSLALLSIAQRIVSLSHSTAAASSALAAFYTRNLGEKIPEIKPPSLQLLVTFWQNESEHVRLAARSLFHCAASRAIPLPLYHQNTTDELGNASSRNKVGEIRNENLSTNKMSTTISDLNGLPQVEEYEICTWLEPFEVQDWISCVGGTSQDAMASHIVVAAALAVWYPSLVKPVLAALTVHPLVKLVMAMNETYSSTAAELLAEGMDSTWKAYIGTDIPRLIGDIFFQIECVSGSSNSAAQNHYVPVTIRETLVDILLPSLAIADVPGFLSVIESQIWSTASDSPVHLVSLMTLIRVVRGSPRSLVQHLDKVVNFILQTLDHSNLVMRKTCLHSSLTALKEISRVLPMVALNDTSTRLAIGDAIADINIASIHVYDLESVTKMKILDASGPPGLPSFLAGSSQTTLVTAISALCFSPNGEGIVAFSEHGLMIRWWSLGSAWWEKLSRNFVPFQCTKLIFVPPWEGFSPNSSRSSVMARIMGQEIGSTSQVGTGGAGDADSPKALVHNLDLSYRLEWVSERKLLLTRHGQELGSFQL</sequence>
<dbReference type="InterPro" id="IPR049916">
    <property type="entry name" value="WDR72-like"/>
</dbReference>
<dbReference type="PROSITE" id="PS50082">
    <property type="entry name" value="WD_REPEATS_2"/>
    <property type="match status" value="1"/>
</dbReference>
<dbReference type="InterPro" id="IPR016024">
    <property type="entry name" value="ARM-type_fold"/>
</dbReference>
<evidence type="ECO:0000256" key="1">
    <source>
        <dbReference type="PROSITE-ProRule" id="PRU00221"/>
    </source>
</evidence>
<dbReference type="Proteomes" id="UP001370490">
    <property type="component" value="Unassembled WGS sequence"/>
</dbReference>
<evidence type="ECO:0000313" key="2">
    <source>
        <dbReference type="EMBL" id="KAK6935446.1"/>
    </source>
</evidence>
<name>A0AAN8ZEU0_9MAGN</name>
<protein>
    <submittedName>
        <fullName evidence="2">Uncharacterized protein</fullName>
    </submittedName>
</protein>
<comment type="caution">
    <text evidence="2">The sequence shown here is derived from an EMBL/GenBank/DDBJ whole genome shotgun (WGS) entry which is preliminary data.</text>
</comment>
<dbReference type="PANTHER" id="PTHR44099:SF4">
    <property type="entry name" value="RABCONNECTIN-3B, ISOFORM A"/>
    <property type="match status" value="1"/>
</dbReference>
<proteinExistence type="predicted"/>
<dbReference type="InterPro" id="IPR015943">
    <property type="entry name" value="WD40/YVTN_repeat-like_dom_sf"/>
</dbReference>
<dbReference type="SMART" id="SM00320">
    <property type="entry name" value="WD40"/>
    <property type="match status" value="6"/>
</dbReference>
<dbReference type="InterPro" id="IPR001680">
    <property type="entry name" value="WD40_rpt"/>
</dbReference>
<keyword evidence="3" id="KW-1185">Reference proteome</keyword>
<dbReference type="Gene3D" id="2.130.10.10">
    <property type="entry name" value="YVTN repeat-like/Quinoprotein amine dehydrogenase"/>
    <property type="match status" value="2"/>
</dbReference>
<dbReference type="SUPFAM" id="SSF50978">
    <property type="entry name" value="WD40 repeat-like"/>
    <property type="match status" value="1"/>
</dbReference>
<dbReference type="PANTHER" id="PTHR44099">
    <property type="entry name" value="RABCONNECTIN-3B, ISOFORM A"/>
    <property type="match status" value="1"/>
</dbReference>